<protein>
    <submittedName>
        <fullName evidence="2">Uncharacterized protein</fullName>
    </submittedName>
</protein>
<organism evidence="2 3">
    <name type="scientific">Ilyodon furcidens</name>
    <name type="common">goldbreast splitfin</name>
    <dbReference type="NCBI Taxonomy" id="33524"/>
    <lineage>
        <taxon>Eukaryota</taxon>
        <taxon>Metazoa</taxon>
        <taxon>Chordata</taxon>
        <taxon>Craniata</taxon>
        <taxon>Vertebrata</taxon>
        <taxon>Euteleostomi</taxon>
        <taxon>Actinopterygii</taxon>
        <taxon>Neopterygii</taxon>
        <taxon>Teleostei</taxon>
        <taxon>Neoteleostei</taxon>
        <taxon>Acanthomorphata</taxon>
        <taxon>Ovalentaria</taxon>
        <taxon>Atherinomorphae</taxon>
        <taxon>Cyprinodontiformes</taxon>
        <taxon>Goodeidae</taxon>
        <taxon>Ilyodon</taxon>
    </lineage>
</organism>
<reference evidence="2 3" key="1">
    <citation type="submission" date="2021-06" db="EMBL/GenBank/DDBJ databases">
        <authorList>
            <person name="Palmer J.M."/>
        </authorList>
    </citation>
    <scope>NUCLEOTIDE SEQUENCE [LARGE SCALE GENOMIC DNA]</scope>
    <source>
        <strain evidence="3">if_2019</strain>
        <tissue evidence="2">Muscle</tissue>
    </source>
</reference>
<evidence type="ECO:0000313" key="2">
    <source>
        <dbReference type="EMBL" id="MEQ2231231.1"/>
    </source>
</evidence>
<evidence type="ECO:0000256" key="1">
    <source>
        <dbReference type="SAM" id="MobiDB-lite"/>
    </source>
</evidence>
<accession>A0ABV0TGU5</accession>
<evidence type="ECO:0000313" key="3">
    <source>
        <dbReference type="Proteomes" id="UP001482620"/>
    </source>
</evidence>
<gene>
    <name evidence="2" type="ORF">ILYODFUR_037370</name>
</gene>
<feature type="compositionally biased region" description="Basic and acidic residues" evidence="1">
    <location>
        <begin position="45"/>
        <end position="56"/>
    </location>
</feature>
<comment type="caution">
    <text evidence="2">The sequence shown here is derived from an EMBL/GenBank/DDBJ whole genome shotgun (WGS) entry which is preliminary data.</text>
</comment>
<keyword evidence="3" id="KW-1185">Reference proteome</keyword>
<feature type="compositionally biased region" description="Low complexity" evidence="1">
    <location>
        <begin position="11"/>
        <end position="27"/>
    </location>
</feature>
<name>A0ABV0TGU5_9TELE</name>
<feature type="region of interest" description="Disordered" evidence="1">
    <location>
        <begin position="1"/>
        <end position="152"/>
    </location>
</feature>
<dbReference type="EMBL" id="JAHRIQ010031371">
    <property type="protein sequence ID" value="MEQ2231231.1"/>
    <property type="molecule type" value="Genomic_DNA"/>
</dbReference>
<dbReference type="Proteomes" id="UP001482620">
    <property type="component" value="Unassembled WGS sequence"/>
</dbReference>
<feature type="compositionally biased region" description="Polar residues" evidence="1">
    <location>
        <begin position="110"/>
        <end position="139"/>
    </location>
</feature>
<proteinExistence type="predicted"/>
<sequence length="152" mass="16246">MYLTGPGRPTAPGRAQPASSPSASTRRAPPPHPRHHNLVQGRGPEPQKDTSNEGHHIKPKTGHCANPTPNPRGAQQASRTHSLMAFPAAPSRGGSPSTKAKPNPSHHRTLSSQDPPTGTPCPASQRTGHRSQGSRSKIIQTVPREPKQQPWH</sequence>